<evidence type="ECO:0000313" key="9">
    <source>
        <dbReference type="EMBL" id="KAE9248701.1"/>
    </source>
</evidence>
<dbReference type="Proteomes" id="UP000488956">
    <property type="component" value="Unassembled WGS sequence"/>
</dbReference>
<evidence type="ECO:0000313" key="11">
    <source>
        <dbReference type="EMBL" id="KAE9354288.1"/>
    </source>
</evidence>
<dbReference type="EMBL" id="QXGE01000149">
    <property type="protein sequence ID" value="KAE9322571.1"/>
    <property type="molecule type" value="Genomic_DNA"/>
</dbReference>
<dbReference type="OrthoDB" id="10286282at2759"/>
<dbReference type="AlphaFoldDB" id="A0A6A3UG52"/>
<dbReference type="EMBL" id="QXGF01000015">
    <property type="protein sequence ID" value="KAE8949749.1"/>
    <property type="molecule type" value="Genomic_DNA"/>
</dbReference>
<evidence type="ECO:0000313" key="14">
    <source>
        <dbReference type="Proteomes" id="UP000437068"/>
    </source>
</evidence>
<dbReference type="Proteomes" id="UP000429523">
    <property type="component" value="Unassembled WGS sequence"/>
</dbReference>
<evidence type="ECO:0000313" key="2">
    <source>
        <dbReference type="EMBL" id="KAE8949749.1"/>
    </source>
</evidence>
<organism evidence="6 16">
    <name type="scientific">Phytophthora fragariae</name>
    <dbReference type="NCBI Taxonomy" id="53985"/>
    <lineage>
        <taxon>Eukaryota</taxon>
        <taxon>Sar</taxon>
        <taxon>Stramenopiles</taxon>
        <taxon>Oomycota</taxon>
        <taxon>Peronosporomycetes</taxon>
        <taxon>Peronosporales</taxon>
        <taxon>Peronosporaceae</taxon>
        <taxon>Phytophthora</taxon>
    </lineage>
</organism>
<evidence type="ECO:0000313" key="19">
    <source>
        <dbReference type="Proteomes" id="UP000476176"/>
    </source>
</evidence>
<dbReference type="Proteomes" id="UP000486351">
    <property type="component" value="Unassembled WGS sequence"/>
</dbReference>
<evidence type="ECO:0000313" key="5">
    <source>
        <dbReference type="EMBL" id="KAE9125327.1"/>
    </source>
</evidence>
<dbReference type="EMBL" id="QXGC01000191">
    <property type="protein sequence ID" value="KAE9245500.1"/>
    <property type="molecule type" value="Genomic_DNA"/>
</dbReference>
<dbReference type="EMBL" id="QXGD01000187">
    <property type="protein sequence ID" value="KAE9248701.1"/>
    <property type="molecule type" value="Genomic_DNA"/>
</dbReference>
<feature type="signal peptide" evidence="1">
    <location>
        <begin position="1"/>
        <end position="23"/>
    </location>
</feature>
<evidence type="ECO:0000313" key="21">
    <source>
        <dbReference type="Proteomes" id="UP000488956"/>
    </source>
</evidence>
<dbReference type="Proteomes" id="UP000460718">
    <property type="component" value="Unassembled WGS sequence"/>
</dbReference>
<evidence type="ECO:0000313" key="10">
    <source>
        <dbReference type="EMBL" id="KAE9322571.1"/>
    </source>
</evidence>
<dbReference type="EMBL" id="QXFZ01000237">
    <property type="protein sequence ID" value="KAE9125327.1"/>
    <property type="molecule type" value="Genomic_DNA"/>
</dbReference>
<evidence type="ECO:0000313" key="18">
    <source>
        <dbReference type="Proteomes" id="UP000460718"/>
    </source>
</evidence>
<dbReference type="Proteomes" id="UP000440367">
    <property type="component" value="Unassembled WGS sequence"/>
</dbReference>
<dbReference type="Proteomes" id="UP000440732">
    <property type="component" value="Unassembled WGS sequence"/>
</dbReference>
<evidence type="ECO:0000313" key="8">
    <source>
        <dbReference type="EMBL" id="KAE9245500.1"/>
    </source>
</evidence>
<evidence type="ECO:0000313" key="20">
    <source>
        <dbReference type="Proteomes" id="UP000486351"/>
    </source>
</evidence>
<dbReference type="Proteomes" id="UP000476176">
    <property type="component" value="Unassembled WGS sequence"/>
</dbReference>
<comment type="caution">
    <text evidence="6">The sequence shown here is derived from an EMBL/GenBank/DDBJ whole genome shotgun (WGS) entry which is preliminary data.</text>
</comment>
<proteinExistence type="predicted"/>
<sequence length="92" mass="10125">MQMLACVGVSLTTLCCVIPVAYPYAPAMDRAPSPPKKTGNWTEQPPQPPPCYVTMCDEWVDWEVLCFTPEIAIELTRLNIISPSITPITNAS</sequence>
<reference evidence="12 13" key="1">
    <citation type="submission" date="2018-08" db="EMBL/GenBank/DDBJ databases">
        <title>Genomic investigation of the strawberry pathogen Phytophthora fragariae indicates pathogenicity is determined by transcriptional variation in three key races.</title>
        <authorList>
            <person name="Adams T.M."/>
            <person name="Armitage A.D."/>
            <person name="Sobczyk M.K."/>
            <person name="Bates H.J."/>
            <person name="Dunwell J.M."/>
            <person name="Nellist C.F."/>
            <person name="Harrison R.J."/>
        </authorList>
    </citation>
    <scope>NUCLEOTIDE SEQUENCE [LARGE SCALE GENOMIC DNA]</scope>
    <source>
        <strain evidence="10 14">A4</strain>
        <strain evidence="9 15">BC-1</strain>
        <strain evidence="8 19">BC-23</strain>
        <strain evidence="7 13">NOV-27</strain>
        <strain evidence="6 16">NOV-5</strain>
        <strain evidence="5 17">NOV-71</strain>
        <strain evidence="11 20">NOV-77</strain>
        <strain evidence="2 12">NOV-9</strain>
        <strain evidence="4 21">ONT-3</strain>
        <strain evidence="3 18">SCRP245</strain>
    </source>
</reference>
<evidence type="ECO:0000313" key="16">
    <source>
        <dbReference type="Proteomes" id="UP000440732"/>
    </source>
</evidence>
<evidence type="ECO:0000313" key="15">
    <source>
        <dbReference type="Proteomes" id="UP000440367"/>
    </source>
</evidence>
<dbReference type="Proteomes" id="UP000433483">
    <property type="component" value="Unassembled WGS sequence"/>
</dbReference>
<evidence type="ECO:0000313" key="6">
    <source>
        <dbReference type="EMBL" id="KAE9149864.1"/>
    </source>
</evidence>
<evidence type="ECO:0000256" key="1">
    <source>
        <dbReference type="SAM" id="SignalP"/>
    </source>
</evidence>
<feature type="chain" id="PRO_5036166228" description="Secreted protein" evidence="1">
    <location>
        <begin position="24"/>
        <end position="92"/>
    </location>
</feature>
<dbReference type="EMBL" id="QXGB01000244">
    <property type="protein sequence ID" value="KAE9222876.1"/>
    <property type="molecule type" value="Genomic_DNA"/>
</dbReference>
<keyword evidence="13" id="KW-1185">Reference proteome</keyword>
<evidence type="ECO:0000313" key="12">
    <source>
        <dbReference type="Proteomes" id="UP000429523"/>
    </source>
</evidence>
<evidence type="ECO:0000313" key="17">
    <source>
        <dbReference type="Proteomes" id="UP000441208"/>
    </source>
</evidence>
<dbReference type="EMBL" id="QXFW01000223">
    <property type="protein sequence ID" value="KAE9019982.1"/>
    <property type="molecule type" value="Genomic_DNA"/>
</dbReference>
<name>A0A6A3UG52_9STRA</name>
<dbReference type="Proteomes" id="UP000441208">
    <property type="component" value="Unassembled WGS sequence"/>
</dbReference>
<gene>
    <name evidence="10" type="ORF">PF001_g4337</name>
    <name evidence="9" type="ORF">PF002_g5658</name>
    <name evidence="8" type="ORF">PF004_g5207</name>
    <name evidence="7" type="ORF">PF005_g6520</name>
    <name evidence="6" type="ORF">PF006_g5695</name>
    <name evidence="5" type="ORF">PF007_g6396</name>
    <name evidence="11" type="ORF">PF008_g4597</name>
    <name evidence="2" type="ORF">PF009_g722</name>
    <name evidence="4" type="ORF">PF010_g5711</name>
    <name evidence="3" type="ORF">PF011_g5608</name>
</gene>
<evidence type="ECO:0000313" key="13">
    <source>
        <dbReference type="Proteomes" id="UP000433483"/>
    </source>
</evidence>
<dbReference type="EMBL" id="QXFY01000158">
    <property type="protein sequence ID" value="KAE9354288.1"/>
    <property type="molecule type" value="Genomic_DNA"/>
</dbReference>
<evidence type="ECO:0008006" key="22">
    <source>
        <dbReference type="Google" id="ProtNLM"/>
    </source>
</evidence>
<accession>A0A6A3UG52</accession>
<protein>
    <recommendedName>
        <fullName evidence="22">Secreted protein</fullName>
    </recommendedName>
</protein>
<dbReference type="EMBL" id="QXFX01000217">
    <property type="protein sequence ID" value="KAE9125198.1"/>
    <property type="molecule type" value="Genomic_DNA"/>
</dbReference>
<evidence type="ECO:0000313" key="7">
    <source>
        <dbReference type="EMBL" id="KAE9222876.1"/>
    </source>
</evidence>
<evidence type="ECO:0000313" key="4">
    <source>
        <dbReference type="EMBL" id="KAE9125198.1"/>
    </source>
</evidence>
<dbReference type="EMBL" id="QXGA01000218">
    <property type="protein sequence ID" value="KAE9149864.1"/>
    <property type="molecule type" value="Genomic_DNA"/>
</dbReference>
<dbReference type="Proteomes" id="UP000437068">
    <property type="component" value="Unassembled WGS sequence"/>
</dbReference>
<keyword evidence="1" id="KW-0732">Signal</keyword>
<evidence type="ECO:0000313" key="3">
    <source>
        <dbReference type="EMBL" id="KAE9019982.1"/>
    </source>
</evidence>